<reference evidence="3" key="1">
    <citation type="journal article" date="2021" name="J Fungi (Basel)">
        <title>Virulence traits and population genomics of the black yeast Aureobasidium melanogenum.</title>
        <authorList>
            <person name="Cernosa A."/>
            <person name="Sun X."/>
            <person name="Gostincar C."/>
            <person name="Fang C."/>
            <person name="Gunde-Cimerman N."/>
            <person name="Song Z."/>
        </authorList>
    </citation>
    <scope>NUCLEOTIDE SEQUENCE</scope>
    <source>
        <strain evidence="3">EXF-9911</strain>
    </source>
</reference>
<dbReference type="GO" id="GO:0005634">
    <property type="term" value="C:nucleus"/>
    <property type="evidence" value="ECO:0007669"/>
    <property type="project" value="TreeGrafter"/>
</dbReference>
<dbReference type="AlphaFoldDB" id="A0A9P8J1Z0"/>
<dbReference type="EMBL" id="JAHFXF010000949">
    <property type="protein sequence ID" value="KAG9680689.1"/>
    <property type="molecule type" value="Genomic_DNA"/>
</dbReference>
<feature type="non-terminal residue" evidence="3">
    <location>
        <position position="1"/>
    </location>
</feature>
<evidence type="ECO:0000256" key="2">
    <source>
        <dbReference type="SAM" id="MobiDB-lite"/>
    </source>
</evidence>
<feature type="region of interest" description="Disordered" evidence="2">
    <location>
        <begin position="82"/>
        <end position="114"/>
    </location>
</feature>
<organism evidence="3 4">
    <name type="scientific">Aureobasidium melanogenum</name>
    <name type="common">Aureobasidium pullulans var. melanogenum</name>
    <dbReference type="NCBI Taxonomy" id="46634"/>
    <lineage>
        <taxon>Eukaryota</taxon>
        <taxon>Fungi</taxon>
        <taxon>Dikarya</taxon>
        <taxon>Ascomycota</taxon>
        <taxon>Pezizomycotina</taxon>
        <taxon>Dothideomycetes</taxon>
        <taxon>Dothideomycetidae</taxon>
        <taxon>Dothideales</taxon>
        <taxon>Saccotheciaceae</taxon>
        <taxon>Aureobasidium</taxon>
    </lineage>
</organism>
<evidence type="ECO:0008006" key="5">
    <source>
        <dbReference type="Google" id="ProtNLM"/>
    </source>
</evidence>
<accession>A0A9P8J1Z0</accession>
<evidence type="ECO:0000313" key="4">
    <source>
        <dbReference type="Proteomes" id="UP000779574"/>
    </source>
</evidence>
<feature type="region of interest" description="Disordered" evidence="2">
    <location>
        <begin position="773"/>
        <end position="795"/>
    </location>
</feature>
<dbReference type="GO" id="GO:0016579">
    <property type="term" value="P:protein deubiquitination"/>
    <property type="evidence" value="ECO:0007669"/>
    <property type="project" value="TreeGrafter"/>
</dbReference>
<dbReference type="PANTHER" id="PTHR39597">
    <property type="entry name" value="UBA DOMAIN-CONTAINING PROTEIN RUP1"/>
    <property type="match status" value="1"/>
</dbReference>
<dbReference type="Proteomes" id="UP000779574">
    <property type="component" value="Unassembled WGS sequence"/>
</dbReference>
<dbReference type="InterPro" id="IPR055335">
    <property type="entry name" value="Ucp6/RUP1"/>
</dbReference>
<proteinExistence type="predicted"/>
<name>A0A9P8J1Z0_AURME</name>
<protein>
    <recommendedName>
        <fullName evidence="5">UBA domain-containing protein</fullName>
    </recommendedName>
</protein>
<keyword evidence="1" id="KW-0175">Coiled coil</keyword>
<dbReference type="OrthoDB" id="4489171at2759"/>
<comment type="caution">
    <text evidence="3">The sequence shown here is derived from an EMBL/GenBank/DDBJ whole genome shotgun (WGS) entry which is preliminary data.</text>
</comment>
<feature type="compositionally biased region" description="Polar residues" evidence="2">
    <location>
        <begin position="90"/>
        <end position="105"/>
    </location>
</feature>
<dbReference type="GO" id="GO:0005829">
    <property type="term" value="C:cytosol"/>
    <property type="evidence" value="ECO:0007669"/>
    <property type="project" value="TreeGrafter"/>
</dbReference>
<reference evidence="3" key="2">
    <citation type="submission" date="2021-08" db="EMBL/GenBank/DDBJ databases">
        <authorList>
            <person name="Gostincar C."/>
            <person name="Sun X."/>
            <person name="Song Z."/>
            <person name="Gunde-Cimerman N."/>
        </authorList>
    </citation>
    <scope>NUCLEOTIDE SEQUENCE</scope>
    <source>
        <strain evidence="3">EXF-9911</strain>
    </source>
</reference>
<dbReference type="PANTHER" id="PTHR39597:SF1">
    <property type="entry name" value="UBA DOMAIN-CONTAINING PROTEIN RUP1"/>
    <property type="match status" value="1"/>
</dbReference>
<gene>
    <name evidence="3" type="ORF">KCU76_g14994</name>
</gene>
<evidence type="ECO:0000256" key="1">
    <source>
        <dbReference type="SAM" id="Coils"/>
    </source>
</evidence>
<sequence>MADSNTESVQLLTGISGCTDDEARRWLKVKNNDADAALNAILDNEDLSKAEQSITWNENDFNAGRDGTAAFGPQNYAYNDQNLRPLGQSAAPTRGNSPAPSLRQPSNKDDEDADLQKAIAASQQPTGITLPNTNFKPAMDDHYDPSKWSMTTVSMEPQQASEIIPDLEPHERKNENDEPRFLKPLPSGDYLPSLLTIAHSIPLARKALLAPHKTYSSYGSDSEWWKGHGIRLPKIVSTVDGAPMEPATTNQDEILAEMQRLMALLDESSRSYGSVETLVRLAEVQPNSGCILDKVLEAWENASMNAMDEAPDLDSFVFHSLIGTTNPEGMATPNLHSLPLFISSGPGVSSMELAAIMDDTLWDTEGDESTVYDNFIDHCAHVLPIRLMHNDSSKETLNVVIPPVLYVDKYLKENADLTRDVRKQMIQSKKKIENIEAAQFKLNNYQHAQKGNLNTSQLMKHAQDYFSGETRKNLLEEREGAGAGGDTDIPLPQERHGLIAEKLNAVYKEVEVKLQALEQEKEKARKTLAELSQETGLPKDSLKHRYSLRGVSTKTHVTYLLRPRDPSDTAMVDDEDAPEGMQWWRIEYDVQVHGAKVIKTKSTQDDVVRAVELEHNQALLVYASDYAISDEHEVELTSALDEFIHYDDENFNSELETSGFGHVNVYPAYEGVQQRRDSGDSTAVNFDEGPPGYEPPPYDPNVEYGRIPINVQGSKDVAMYEGHSPPIHEIRLEQEEVQQEADDISGVEMVEKVHAAPSLYRFGNDGSKITETVSDDAMTGMKGSDGEADLIDFKE</sequence>
<feature type="compositionally biased region" description="Acidic residues" evidence="2">
    <location>
        <begin position="786"/>
        <end position="795"/>
    </location>
</feature>
<feature type="coiled-coil region" evidence="1">
    <location>
        <begin position="500"/>
        <end position="534"/>
    </location>
</feature>
<evidence type="ECO:0000313" key="3">
    <source>
        <dbReference type="EMBL" id="KAG9680689.1"/>
    </source>
</evidence>
<feature type="region of interest" description="Disordered" evidence="2">
    <location>
        <begin position="674"/>
        <end position="697"/>
    </location>
</feature>